<dbReference type="EMBL" id="AQOB01000002">
    <property type="protein sequence ID" value="EOQ39636.1"/>
    <property type="molecule type" value="Genomic_DNA"/>
</dbReference>
<name>R8W511_9FIRM</name>
<keyword evidence="2" id="KW-1185">Reference proteome</keyword>
<accession>R8W511</accession>
<dbReference type="RefSeq" id="WP_016146539.1">
    <property type="nucleotide sequence ID" value="NZ_KB976103.1"/>
</dbReference>
<comment type="caution">
    <text evidence="1">The sequence shown here is derived from an EMBL/GenBank/DDBJ whole genome shotgun (WGS) entry which is preliminary data.</text>
</comment>
<sequence>MAQKVRRTGEAVFTKEKLLTFARYANRRDLLLALLEDNKTYTLRQADAAIANFMKKE</sequence>
<proteinExistence type="predicted"/>
<dbReference type="Proteomes" id="UP000013981">
    <property type="component" value="Unassembled WGS sequence"/>
</dbReference>
<gene>
    <name evidence="1" type="ORF">HMPREF1526_00330</name>
</gene>
<dbReference type="HOGENOM" id="CLU_196664_1_0_9"/>
<evidence type="ECO:0000313" key="2">
    <source>
        <dbReference type="Proteomes" id="UP000013981"/>
    </source>
</evidence>
<organism evidence="1 2">
    <name type="scientific">Butyricicoccus pullicaecorum 1.2</name>
    <dbReference type="NCBI Taxonomy" id="1203606"/>
    <lineage>
        <taxon>Bacteria</taxon>
        <taxon>Bacillati</taxon>
        <taxon>Bacillota</taxon>
        <taxon>Clostridia</taxon>
        <taxon>Eubacteriales</taxon>
        <taxon>Butyricicoccaceae</taxon>
        <taxon>Butyricicoccus</taxon>
    </lineage>
</organism>
<dbReference type="AlphaFoldDB" id="R8W511"/>
<reference evidence="1 2" key="1">
    <citation type="submission" date="2013-01" db="EMBL/GenBank/DDBJ databases">
        <title>The Genome Sequence of Butyricicoccus pullicaecorum 1.2.</title>
        <authorList>
            <consortium name="The Broad Institute Genome Sequencing Platform"/>
            <person name="Earl A."/>
            <person name="Ward D."/>
            <person name="Feldgarden M."/>
            <person name="Gevers D."/>
            <person name="Van Immerseel F."/>
            <person name="Eeckhaut V."/>
            <person name="Walker B."/>
            <person name="Young S.K."/>
            <person name="Zeng Q."/>
            <person name="Gargeya S."/>
            <person name="Fitzgerald M."/>
            <person name="Haas B."/>
            <person name="Abouelleil A."/>
            <person name="Alvarado L."/>
            <person name="Arachchi H.M."/>
            <person name="Berlin A.M."/>
            <person name="Chapman S.B."/>
            <person name="Dewar J."/>
            <person name="Goldberg J."/>
            <person name="Griggs A."/>
            <person name="Gujja S."/>
            <person name="Hansen M."/>
            <person name="Howarth C."/>
            <person name="Imamovic A."/>
            <person name="Larimer J."/>
            <person name="McCowan C."/>
            <person name="Murphy C."/>
            <person name="Neiman D."/>
            <person name="Pearson M."/>
            <person name="Priest M."/>
            <person name="Roberts A."/>
            <person name="Saif S."/>
            <person name="Shea T."/>
            <person name="Sisk P."/>
            <person name="Sykes S."/>
            <person name="Wortman J."/>
            <person name="Nusbaum C."/>
            <person name="Birren B."/>
        </authorList>
    </citation>
    <scope>NUCLEOTIDE SEQUENCE [LARGE SCALE GENOMIC DNA]</scope>
    <source>
        <strain evidence="1 2">1.2</strain>
    </source>
</reference>
<dbReference type="PATRIC" id="fig|1203606.4.peg.302"/>
<evidence type="ECO:0000313" key="1">
    <source>
        <dbReference type="EMBL" id="EOQ39636.1"/>
    </source>
</evidence>
<protein>
    <submittedName>
        <fullName evidence="1">Uncharacterized protein</fullName>
    </submittedName>
</protein>